<dbReference type="OrthoDB" id="5425556at2759"/>
<dbReference type="GeneID" id="55987574"/>
<protein>
    <recommendedName>
        <fullName evidence="1">F-box domain-containing protein</fullName>
    </recommendedName>
</protein>
<accession>A0A7H8QGF4</accession>
<dbReference type="EMBL" id="CP055898">
    <property type="protein sequence ID" value="QKX52986.1"/>
    <property type="molecule type" value="Genomic_DNA"/>
</dbReference>
<evidence type="ECO:0000313" key="2">
    <source>
        <dbReference type="EMBL" id="QKX52986.1"/>
    </source>
</evidence>
<dbReference type="Proteomes" id="UP000509510">
    <property type="component" value="Chromosome I"/>
</dbReference>
<dbReference type="Pfam" id="PF00646">
    <property type="entry name" value="F-box"/>
    <property type="match status" value="1"/>
</dbReference>
<dbReference type="KEGG" id="trg:TRUGW13939_00057"/>
<dbReference type="Gene3D" id="3.80.10.10">
    <property type="entry name" value="Ribonuclease Inhibitor"/>
    <property type="match status" value="1"/>
</dbReference>
<proteinExistence type="predicted"/>
<name>A0A7H8QGF4_TALRU</name>
<sequence>MDTSTDWLAQLPLEIISMILSQLSIHSLVSFGATSRNNFRYHILGVKRLHLAVFNRPLDAHIAFMDRGLSNDSKTSDDLSQVHQIQVVLPGSSTQFDVPLRDYFEKNSGTKRGKQKYAALMSDKQFGDLLSVEQTIRAQNEKFSQMVYRYGASLMELEFLAHDLSNEGAMALGASCGSKLRHLGLRFQHPHVRDGCLISGRYWANPAPASSAWNYLIGIGPGAKEISMSNLESLVLERAGITPWQLRMLIKRNRTLEVLKLRTCAAVKPEFVNWLGGMGIPDYEGEIPRQEGEPAPGASLKILWLENCNGIYSKNKKFHGKSQDVDSGLDWVRGLVGLQSLSFRECKNIDANAVQRANEAIWHIPELHAPRIASLSDSLIEVDPEYA</sequence>
<dbReference type="InterPro" id="IPR032675">
    <property type="entry name" value="LRR_dom_sf"/>
</dbReference>
<reference evidence="3" key="1">
    <citation type="submission" date="2020-06" db="EMBL/GenBank/DDBJ databases">
        <title>A chromosome-scale genome assembly of Talaromyces rugulosus W13939.</title>
        <authorList>
            <person name="Wang B."/>
            <person name="Guo L."/>
            <person name="Ye K."/>
            <person name="Wang L."/>
        </authorList>
    </citation>
    <scope>NUCLEOTIDE SEQUENCE [LARGE SCALE GENOMIC DNA]</scope>
    <source>
        <strain evidence="3">W13939</strain>
    </source>
</reference>
<dbReference type="SUPFAM" id="SSF52047">
    <property type="entry name" value="RNI-like"/>
    <property type="match status" value="1"/>
</dbReference>
<organism evidence="2 3">
    <name type="scientific">Talaromyces rugulosus</name>
    <name type="common">Penicillium rugulosum</name>
    <dbReference type="NCBI Taxonomy" id="121627"/>
    <lineage>
        <taxon>Eukaryota</taxon>
        <taxon>Fungi</taxon>
        <taxon>Dikarya</taxon>
        <taxon>Ascomycota</taxon>
        <taxon>Pezizomycotina</taxon>
        <taxon>Eurotiomycetes</taxon>
        <taxon>Eurotiomycetidae</taxon>
        <taxon>Eurotiales</taxon>
        <taxon>Trichocomaceae</taxon>
        <taxon>Talaromyces</taxon>
        <taxon>Talaromyces sect. Islandici</taxon>
    </lineage>
</organism>
<dbReference type="CDD" id="cd09917">
    <property type="entry name" value="F-box_SF"/>
    <property type="match status" value="1"/>
</dbReference>
<keyword evidence="3" id="KW-1185">Reference proteome</keyword>
<dbReference type="InterPro" id="IPR036047">
    <property type="entry name" value="F-box-like_dom_sf"/>
</dbReference>
<feature type="domain" description="F-box" evidence="1">
    <location>
        <begin position="9"/>
        <end position="37"/>
    </location>
</feature>
<evidence type="ECO:0000259" key="1">
    <source>
        <dbReference type="Pfam" id="PF00646"/>
    </source>
</evidence>
<evidence type="ECO:0000313" key="3">
    <source>
        <dbReference type="Proteomes" id="UP000509510"/>
    </source>
</evidence>
<gene>
    <name evidence="2" type="ORF">TRUGW13939_00057</name>
</gene>
<dbReference type="RefSeq" id="XP_035339165.1">
    <property type="nucleotide sequence ID" value="XM_035483272.1"/>
</dbReference>
<dbReference type="AlphaFoldDB" id="A0A7H8QGF4"/>
<dbReference type="InterPro" id="IPR001810">
    <property type="entry name" value="F-box_dom"/>
</dbReference>
<dbReference type="SUPFAM" id="SSF81383">
    <property type="entry name" value="F-box domain"/>
    <property type="match status" value="1"/>
</dbReference>